<name>A0A084B0K2_STACB</name>
<evidence type="ECO:0008006" key="7">
    <source>
        <dbReference type="Google" id="ProtNLM"/>
    </source>
</evidence>
<dbReference type="Gene3D" id="3.40.30.10">
    <property type="entry name" value="Glutaredoxin"/>
    <property type="match status" value="1"/>
</dbReference>
<dbReference type="SUPFAM" id="SSF52833">
    <property type="entry name" value="Thioredoxin-like"/>
    <property type="match status" value="1"/>
</dbReference>
<dbReference type="PROSITE" id="PS51532">
    <property type="entry name" value="PITH"/>
    <property type="match status" value="1"/>
</dbReference>
<accession>A0A084B0K2</accession>
<dbReference type="InterPro" id="IPR010400">
    <property type="entry name" value="PITH_dom"/>
</dbReference>
<comment type="similarity">
    <text evidence="1">Belongs to the thioredoxin family.</text>
</comment>
<proteinExistence type="inferred from homology"/>
<dbReference type="Proteomes" id="UP000028045">
    <property type="component" value="Unassembled WGS sequence"/>
</dbReference>
<keyword evidence="2" id="KW-1015">Disulfide bond</keyword>
<dbReference type="CDD" id="cd02947">
    <property type="entry name" value="TRX_family"/>
    <property type="match status" value="1"/>
</dbReference>
<keyword evidence="6" id="KW-1185">Reference proteome</keyword>
<dbReference type="InterPro" id="IPR037047">
    <property type="entry name" value="PITH_dom_sf"/>
</dbReference>
<feature type="domain" description="Thioredoxin" evidence="3">
    <location>
        <begin position="1"/>
        <end position="115"/>
    </location>
</feature>
<dbReference type="Pfam" id="PF06201">
    <property type="entry name" value="PITH"/>
    <property type="match status" value="1"/>
</dbReference>
<dbReference type="HOGENOM" id="CLU_072377_0_0_1"/>
<dbReference type="AlphaFoldDB" id="A0A084B0K2"/>
<dbReference type="Pfam" id="PF00085">
    <property type="entry name" value="Thioredoxin"/>
    <property type="match status" value="1"/>
</dbReference>
<dbReference type="OrthoDB" id="2121326at2759"/>
<evidence type="ECO:0000313" key="5">
    <source>
        <dbReference type="EMBL" id="KEY71081.1"/>
    </source>
</evidence>
<dbReference type="PANTHER" id="PTHR46115">
    <property type="entry name" value="THIOREDOXIN-LIKE PROTEIN 1"/>
    <property type="match status" value="1"/>
</dbReference>
<dbReference type="Gene3D" id="2.60.120.470">
    <property type="entry name" value="PITH domain"/>
    <property type="match status" value="1"/>
</dbReference>
<gene>
    <name evidence="5" type="ORF">S7711_00903</name>
</gene>
<dbReference type="InterPro" id="IPR036249">
    <property type="entry name" value="Thioredoxin-like_sf"/>
</dbReference>
<evidence type="ECO:0000256" key="2">
    <source>
        <dbReference type="ARBA" id="ARBA00023157"/>
    </source>
</evidence>
<sequence>MAASAVDIASKGQLDALLRSTRVVVADSMALVVYADWCGPCQQIAPIYETIAENMTRPSVVAFVKINNDVHQDISKEYGVSVLPTFVLFRDAKVVTKVQGANPRELRSVIEKLVQELDSLGDGAGGSGGSGEWRGAELPRGYNDITDQIEIKGCELLNADDDAGPVRVLFQSDKPSALDKGKGSSKDWVQSGADDQLLLFVPFQSAIKLHTLQITSLPPQDDDSPPARPGVIHLYINRPQNMDFSEADDTEPTQAVTIQPEDWNDQGTANIPLRFVKFQKTTSLIIYVQQGDGEAETVRLDRVKLIGDAGVKRELGKLQKMGDEPGE</sequence>
<organism evidence="5 6">
    <name type="scientific">Stachybotrys chartarum (strain CBS 109288 / IBT 7711)</name>
    <name type="common">Toxic black mold</name>
    <name type="synonym">Stilbospora chartarum</name>
    <dbReference type="NCBI Taxonomy" id="1280523"/>
    <lineage>
        <taxon>Eukaryota</taxon>
        <taxon>Fungi</taxon>
        <taxon>Dikarya</taxon>
        <taxon>Ascomycota</taxon>
        <taxon>Pezizomycotina</taxon>
        <taxon>Sordariomycetes</taxon>
        <taxon>Hypocreomycetidae</taxon>
        <taxon>Hypocreales</taxon>
        <taxon>Stachybotryaceae</taxon>
        <taxon>Stachybotrys</taxon>
    </lineage>
</organism>
<reference evidence="5 6" key="1">
    <citation type="journal article" date="2014" name="BMC Genomics">
        <title>Comparative genome sequencing reveals chemotype-specific gene clusters in the toxigenic black mold Stachybotrys.</title>
        <authorList>
            <person name="Semeiks J."/>
            <person name="Borek D."/>
            <person name="Otwinowski Z."/>
            <person name="Grishin N.V."/>
        </authorList>
    </citation>
    <scope>NUCLEOTIDE SEQUENCE [LARGE SCALE GENOMIC DNA]</scope>
    <source>
        <strain evidence="6">CBS 109288 / IBT 7711</strain>
    </source>
</reference>
<evidence type="ECO:0000313" key="6">
    <source>
        <dbReference type="Proteomes" id="UP000028045"/>
    </source>
</evidence>
<evidence type="ECO:0000259" key="4">
    <source>
        <dbReference type="PROSITE" id="PS51532"/>
    </source>
</evidence>
<dbReference type="PROSITE" id="PS51352">
    <property type="entry name" value="THIOREDOXIN_2"/>
    <property type="match status" value="1"/>
</dbReference>
<evidence type="ECO:0000259" key="3">
    <source>
        <dbReference type="PROSITE" id="PS51352"/>
    </source>
</evidence>
<dbReference type="SUPFAM" id="SSF49785">
    <property type="entry name" value="Galactose-binding domain-like"/>
    <property type="match status" value="1"/>
</dbReference>
<dbReference type="InterPro" id="IPR008979">
    <property type="entry name" value="Galactose-bd-like_sf"/>
</dbReference>
<dbReference type="EMBL" id="KL648363">
    <property type="protein sequence ID" value="KEY71081.1"/>
    <property type="molecule type" value="Genomic_DNA"/>
</dbReference>
<feature type="domain" description="PITH" evidence="4">
    <location>
        <begin position="134"/>
        <end position="325"/>
    </location>
</feature>
<dbReference type="GO" id="GO:0005737">
    <property type="term" value="C:cytoplasm"/>
    <property type="evidence" value="ECO:0007669"/>
    <property type="project" value="UniProtKB-ARBA"/>
</dbReference>
<evidence type="ECO:0000256" key="1">
    <source>
        <dbReference type="ARBA" id="ARBA00008987"/>
    </source>
</evidence>
<dbReference type="InterPro" id="IPR013766">
    <property type="entry name" value="Thioredoxin_domain"/>
</dbReference>
<protein>
    <recommendedName>
        <fullName evidence="7">Thioredoxin domain-containing protein</fullName>
    </recommendedName>
</protein>